<reference evidence="2" key="1">
    <citation type="submission" date="2021-01" db="EMBL/GenBank/DDBJ databases">
        <authorList>
            <person name="Corre E."/>
            <person name="Pelletier E."/>
            <person name="Niang G."/>
            <person name="Scheremetjew M."/>
            <person name="Finn R."/>
            <person name="Kale V."/>
            <person name="Holt S."/>
            <person name="Cochrane G."/>
            <person name="Meng A."/>
            <person name="Brown T."/>
            <person name="Cohen L."/>
        </authorList>
    </citation>
    <scope>NUCLEOTIDE SEQUENCE</scope>
    <source>
        <strain evidence="2">CCMP3346</strain>
    </source>
</reference>
<accession>A0A7S1JYP5</accession>
<gene>
    <name evidence="2" type="ORF">VBRA1451_LOCUS12746</name>
</gene>
<dbReference type="AlphaFoldDB" id="A0A7S1JYP5"/>
<feature type="compositionally biased region" description="Polar residues" evidence="1">
    <location>
        <begin position="1"/>
        <end position="15"/>
    </location>
</feature>
<name>A0A7S1JYP5_9ALVE</name>
<evidence type="ECO:0000256" key="1">
    <source>
        <dbReference type="SAM" id="MobiDB-lite"/>
    </source>
</evidence>
<feature type="compositionally biased region" description="Low complexity" evidence="1">
    <location>
        <begin position="31"/>
        <end position="44"/>
    </location>
</feature>
<feature type="region of interest" description="Disordered" evidence="1">
    <location>
        <begin position="1"/>
        <end position="65"/>
    </location>
</feature>
<organism evidence="2">
    <name type="scientific">Vitrella brassicaformis</name>
    <dbReference type="NCBI Taxonomy" id="1169539"/>
    <lineage>
        <taxon>Eukaryota</taxon>
        <taxon>Sar</taxon>
        <taxon>Alveolata</taxon>
        <taxon>Colpodellida</taxon>
        <taxon>Vitrellaceae</taxon>
        <taxon>Vitrella</taxon>
    </lineage>
</organism>
<proteinExistence type="predicted"/>
<protein>
    <submittedName>
        <fullName evidence="2">Uncharacterized protein</fullName>
    </submittedName>
</protein>
<dbReference type="EMBL" id="HBGB01022075">
    <property type="protein sequence ID" value="CAD9057678.1"/>
    <property type="molecule type" value="Transcribed_RNA"/>
</dbReference>
<sequence length="93" mass="9711">MDSSSYLQSAGSATAQDRGLSPIGDYDDDAFGAAAPSSAPGQDQQTALSVDQGTEGRISHDRGVCPSDYLLPGPPDDSTHWQLAGRRMDGWIG</sequence>
<evidence type="ECO:0000313" key="2">
    <source>
        <dbReference type="EMBL" id="CAD9057678.1"/>
    </source>
</evidence>